<comment type="similarity">
    <text evidence="2">Belongs to the kinesin light chain family.</text>
</comment>
<reference evidence="10" key="1">
    <citation type="journal article" date="2020" name="bioRxiv">
        <title>Comparative genomics of Chlamydomonas.</title>
        <authorList>
            <person name="Craig R.J."/>
            <person name="Hasan A.R."/>
            <person name="Ness R.W."/>
            <person name="Keightley P.D."/>
        </authorList>
    </citation>
    <scope>NUCLEOTIDE SEQUENCE</scope>
    <source>
        <strain evidence="10">CCAP 11/173</strain>
    </source>
</reference>
<keyword evidence="6" id="KW-0802">TPR repeat</keyword>
<keyword evidence="4" id="KW-0493">Microtubule</keyword>
<dbReference type="PRINTS" id="PR00381">
    <property type="entry name" value="KINESINLIGHT"/>
</dbReference>
<accession>A0A835W8V0</accession>
<dbReference type="InterPro" id="IPR002151">
    <property type="entry name" value="Kinesin_light"/>
</dbReference>
<dbReference type="EMBL" id="JAEHOD010000034">
    <property type="protein sequence ID" value="KAG2441974.1"/>
    <property type="molecule type" value="Genomic_DNA"/>
</dbReference>
<organism evidence="10 11">
    <name type="scientific">Chlamydomonas schloesseri</name>
    <dbReference type="NCBI Taxonomy" id="2026947"/>
    <lineage>
        <taxon>Eukaryota</taxon>
        <taxon>Viridiplantae</taxon>
        <taxon>Chlorophyta</taxon>
        <taxon>core chlorophytes</taxon>
        <taxon>Chlorophyceae</taxon>
        <taxon>CS clade</taxon>
        <taxon>Chlamydomonadales</taxon>
        <taxon>Chlamydomonadaceae</taxon>
        <taxon>Chlamydomonas</taxon>
    </lineage>
</organism>
<dbReference type="Pfam" id="PF13424">
    <property type="entry name" value="TPR_12"/>
    <property type="match status" value="2"/>
</dbReference>
<evidence type="ECO:0000256" key="1">
    <source>
        <dbReference type="ARBA" id="ARBA00004245"/>
    </source>
</evidence>
<gene>
    <name evidence="10" type="ORF">HYH02_009768</name>
</gene>
<evidence type="ECO:0000256" key="2">
    <source>
        <dbReference type="ARBA" id="ARBA00009622"/>
    </source>
</evidence>
<dbReference type="InterPro" id="IPR036537">
    <property type="entry name" value="Adaptor_Cbl_N_dom_sf"/>
</dbReference>
<dbReference type="PANTHER" id="PTHR45783:SF3">
    <property type="entry name" value="KINESIN LIGHT CHAIN"/>
    <property type="match status" value="1"/>
</dbReference>
<keyword evidence="9" id="KW-0206">Cytoskeleton</keyword>
<dbReference type="InterPro" id="IPR027417">
    <property type="entry name" value="P-loop_NTPase"/>
</dbReference>
<keyword evidence="5" id="KW-0677">Repeat</keyword>
<dbReference type="GO" id="GO:0005874">
    <property type="term" value="C:microtubule"/>
    <property type="evidence" value="ECO:0007669"/>
    <property type="project" value="UniProtKB-KW"/>
</dbReference>
<evidence type="ECO:0000256" key="9">
    <source>
        <dbReference type="ARBA" id="ARBA00023212"/>
    </source>
</evidence>
<dbReference type="CDD" id="cd21037">
    <property type="entry name" value="MLKL_NTD"/>
    <property type="match status" value="1"/>
</dbReference>
<comment type="subcellular location">
    <subcellularLocation>
        <location evidence="1">Cytoplasm</location>
        <location evidence="1">Cytoskeleton</location>
    </subcellularLocation>
</comment>
<dbReference type="GO" id="GO:0019894">
    <property type="term" value="F:kinesin binding"/>
    <property type="evidence" value="ECO:0007669"/>
    <property type="project" value="TreeGrafter"/>
</dbReference>
<dbReference type="GO" id="GO:0007018">
    <property type="term" value="P:microtubule-based movement"/>
    <property type="evidence" value="ECO:0007669"/>
    <property type="project" value="TreeGrafter"/>
</dbReference>
<proteinExistence type="inferred from homology"/>
<evidence type="ECO:0000313" key="11">
    <source>
        <dbReference type="Proteomes" id="UP000613740"/>
    </source>
</evidence>
<dbReference type="PANTHER" id="PTHR45783">
    <property type="entry name" value="KINESIN LIGHT CHAIN"/>
    <property type="match status" value="1"/>
</dbReference>
<dbReference type="Gene3D" id="1.20.930.20">
    <property type="entry name" value="Adaptor protein Cbl, N-terminal domain"/>
    <property type="match status" value="1"/>
</dbReference>
<dbReference type="Proteomes" id="UP000613740">
    <property type="component" value="Unassembled WGS sequence"/>
</dbReference>
<evidence type="ECO:0000256" key="7">
    <source>
        <dbReference type="ARBA" id="ARBA00023054"/>
    </source>
</evidence>
<keyword evidence="8" id="KW-0505">Motor protein</keyword>
<dbReference type="SUPFAM" id="SSF48452">
    <property type="entry name" value="TPR-like"/>
    <property type="match status" value="2"/>
</dbReference>
<comment type="caution">
    <text evidence="10">The sequence shown here is derived from an EMBL/GenBank/DDBJ whole genome shotgun (WGS) entry which is preliminary data.</text>
</comment>
<protein>
    <recommendedName>
        <fullName evidence="12">Kinesin light chain</fullName>
    </recommendedName>
</protein>
<evidence type="ECO:0008006" key="12">
    <source>
        <dbReference type="Google" id="ProtNLM"/>
    </source>
</evidence>
<evidence type="ECO:0000256" key="6">
    <source>
        <dbReference type="ARBA" id="ARBA00022803"/>
    </source>
</evidence>
<dbReference type="Pfam" id="PF13374">
    <property type="entry name" value="TPR_10"/>
    <property type="match status" value="1"/>
</dbReference>
<keyword evidence="3" id="KW-0963">Cytoplasm</keyword>
<dbReference type="InterPro" id="IPR059179">
    <property type="entry name" value="MLKL-like_MCAfunc"/>
</dbReference>
<dbReference type="InterPro" id="IPR019734">
    <property type="entry name" value="TPR_rpt"/>
</dbReference>
<dbReference type="InterPro" id="IPR011990">
    <property type="entry name" value="TPR-like_helical_dom_sf"/>
</dbReference>
<dbReference type="GO" id="GO:0005871">
    <property type="term" value="C:kinesin complex"/>
    <property type="evidence" value="ECO:0007669"/>
    <property type="project" value="InterPro"/>
</dbReference>
<dbReference type="SMART" id="SM00028">
    <property type="entry name" value="TPR"/>
    <property type="match status" value="4"/>
</dbReference>
<evidence type="ECO:0000256" key="4">
    <source>
        <dbReference type="ARBA" id="ARBA00022701"/>
    </source>
</evidence>
<dbReference type="AlphaFoldDB" id="A0A835W8V0"/>
<dbReference type="OrthoDB" id="546701at2759"/>
<name>A0A835W8V0_9CHLO</name>
<keyword evidence="7" id="KW-0175">Coiled coil</keyword>
<sequence>MLPRSTGVLSSSEKVGPSLPFGGAEAANLVLQVLDAVESAVANSENLKALCDRALSVLDVLRAYAAELGELQRCRAVVSRFHDHLLAILSYARAYTSRNCLMRLLTTGGDAKQYQDLVDELCRLADEMMMLLATDNNARLQAVQIGVHESLELLKQAVVYTDPAAEARALVEEFGGIEAVMASGAKMAAVMQKMDVSARMTIEVVSSLLKSHLDKGPQRHIRQPELRLFWAAHFNGEAEVPWFAFWDAFPGLLADVPGAAFDMAAVEELSRLLADGSARAAFQRAVERSGSKDTVSVWELKVSFQGEEALLAQVAGLVGGVASTKEAANITADAAAHGGGAAPAVTTSSPAAAAWRRCQLPSLPPTYTGRDEEADRIVQHFTAGTTADGSGNGGSSRLLLAEGGMGKSCLAADVGWRLLRGGHAAAGALWVDLRGANSAGEVTARFCASLGVTPLVSPAGDVAAGAAGTAIRLLVVVDNAEDALVQAEAAAALQALVAQIHVDVATARLLVTARRSVHKHASITSSSGGGGGGASSVLLPGLLEYDELESMQRGPVADRSSTSLVRVLLASLEKPQQQAAAQLSVFPSAFDEESAAAVLGLTGPGQAQALLASLYRHSVLQRADKGQHVMHMLVRQEAAKLEPEGQQLAVSRFIKLVFSRVSQWAEMYLTSAKEWRLALEAACEEAVDIAAAMELLATARDVSVATYLSYDKMEPLYRQALELRSRVLGAEHPDTIQSITHLANCIKERGQCGEAEPLYQQALELRRRVLGEGHPETIRSINNLASCLYDLGQHDRMEPLYRQALDLRRHMLGAEHPDTLTSINNLANCIKEKGQLPEAEALYREALDLRRRVRGAKHPDTIKSISNLGSCLQAAGQYTEAEPLLRQALELRRLVLGADHPDTIKSVGNLNNCIESMAVVEKLMR</sequence>
<dbReference type="GO" id="GO:0005737">
    <property type="term" value="C:cytoplasm"/>
    <property type="evidence" value="ECO:0007669"/>
    <property type="project" value="TreeGrafter"/>
</dbReference>
<evidence type="ECO:0000256" key="8">
    <source>
        <dbReference type="ARBA" id="ARBA00023175"/>
    </source>
</evidence>
<evidence type="ECO:0000256" key="5">
    <source>
        <dbReference type="ARBA" id="ARBA00022737"/>
    </source>
</evidence>
<keyword evidence="11" id="KW-1185">Reference proteome</keyword>
<dbReference type="GO" id="GO:0007166">
    <property type="term" value="P:cell surface receptor signaling pathway"/>
    <property type="evidence" value="ECO:0007669"/>
    <property type="project" value="InterPro"/>
</dbReference>
<dbReference type="Gene3D" id="3.40.50.300">
    <property type="entry name" value="P-loop containing nucleotide triphosphate hydrolases"/>
    <property type="match status" value="1"/>
</dbReference>
<evidence type="ECO:0000256" key="3">
    <source>
        <dbReference type="ARBA" id="ARBA00022490"/>
    </source>
</evidence>
<evidence type="ECO:0000313" key="10">
    <source>
        <dbReference type="EMBL" id="KAG2441974.1"/>
    </source>
</evidence>
<dbReference type="Gene3D" id="1.25.40.10">
    <property type="entry name" value="Tetratricopeptide repeat domain"/>
    <property type="match status" value="2"/>
</dbReference>